<dbReference type="EMBL" id="JBBPBN010000015">
    <property type="protein sequence ID" value="KAK9022953.1"/>
    <property type="molecule type" value="Genomic_DNA"/>
</dbReference>
<sequence length="82" mass="9248">MGIWYTDAMLAFNLPPATHMDPDPPLHETYEALFANTKISSTDDDDDNRRLVMVEERELPLIDLSRLSLNEGGEEAVQGRDS</sequence>
<protein>
    <submittedName>
        <fullName evidence="1">Uncharacterized protein</fullName>
    </submittedName>
</protein>
<reference evidence="1 2" key="1">
    <citation type="journal article" date="2024" name="G3 (Bethesda)">
        <title>Genome assembly of Hibiscus sabdariffa L. provides insights into metabolisms of medicinal natural products.</title>
        <authorList>
            <person name="Kim T."/>
        </authorList>
    </citation>
    <scope>NUCLEOTIDE SEQUENCE [LARGE SCALE GENOMIC DNA]</scope>
    <source>
        <strain evidence="1">TK-2024</strain>
        <tissue evidence="1">Old leaves</tissue>
    </source>
</reference>
<proteinExistence type="predicted"/>
<keyword evidence="2" id="KW-1185">Reference proteome</keyword>
<organism evidence="1 2">
    <name type="scientific">Hibiscus sabdariffa</name>
    <name type="common">roselle</name>
    <dbReference type="NCBI Taxonomy" id="183260"/>
    <lineage>
        <taxon>Eukaryota</taxon>
        <taxon>Viridiplantae</taxon>
        <taxon>Streptophyta</taxon>
        <taxon>Embryophyta</taxon>
        <taxon>Tracheophyta</taxon>
        <taxon>Spermatophyta</taxon>
        <taxon>Magnoliopsida</taxon>
        <taxon>eudicotyledons</taxon>
        <taxon>Gunneridae</taxon>
        <taxon>Pentapetalae</taxon>
        <taxon>rosids</taxon>
        <taxon>malvids</taxon>
        <taxon>Malvales</taxon>
        <taxon>Malvaceae</taxon>
        <taxon>Malvoideae</taxon>
        <taxon>Hibiscus</taxon>
    </lineage>
</organism>
<evidence type="ECO:0000313" key="2">
    <source>
        <dbReference type="Proteomes" id="UP001396334"/>
    </source>
</evidence>
<dbReference type="Proteomes" id="UP001396334">
    <property type="component" value="Unassembled WGS sequence"/>
</dbReference>
<accession>A0ABR2SCH3</accession>
<name>A0ABR2SCH3_9ROSI</name>
<evidence type="ECO:0000313" key="1">
    <source>
        <dbReference type="EMBL" id="KAK9022953.1"/>
    </source>
</evidence>
<comment type="caution">
    <text evidence="1">The sequence shown here is derived from an EMBL/GenBank/DDBJ whole genome shotgun (WGS) entry which is preliminary data.</text>
</comment>
<gene>
    <name evidence="1" type="ORF">V6N11_003189</name>
</gene>